<dbReference type="EMBL" id="KT820662">
    <property type="protein sequence ID" value="ALH22972.1"/>
    <property type="molecule type" value="Genomic_DNA"/>
</dbReference>
<gene>
    <name evidence="2" type="ORF">ceV_066</name>
</gene>
<accession>A0A0N9R2X6</accession>
<protein>
    <submittedName>
        <fullName evidence="2">Uncharacterized protein</fullName>
    </submittedName>
</protein>
<evidence type="ECO:0000313" key="2">
    <source>
        <dbReference type="EMBL" id="ALH22972.1"/>
    </source>
</evidence>
<dbReference type="Proteomes" id="UP000203826">
    <property type="component" value="Segment"/>
</dbReference>
<sequence>MEYNHLKKILLNNLLLFIYYFRQFLLYINKLYYEVWMYFNTNNDILFIKNNRVIQKNNFNNIDNIPKADYFVVNYNNNDKNLVKVSDDYSILDYLKIIPDICKFRFMLVMIKSDNKNIDITKYLYNENRSYYIKNSILFDKNFNNWFCMNYLNEELDNIKISLIDHNANEIELNSSQFIKLGTHNYHIDQLT</sequence>
<feature type="transmembrane region" description="Helical" evidence="1">
    <location>
        <begin position="9"/>
        <end position="28"/>
    </location>
</feature>
<keyword evidence="1" id="KW-0472">Membrane</keyword>
<evidence type="ECO:0000256" key="1">
    <source>
        <dbReference type="SAM" id="Phobius"/>
    </source>
</evidence>
<dbReference type="KEGG" id="vg:26048933"/>
<organism evidence="2 3">
    <name type="scientific">Chrysochromulina ericina virus CeV-01B</name>
    <dbReference type="NCBI Taxonomy" id="3070830"/>
    <lineage>
        <taxon>Viruses</taxon>
        <taxon>Varidnaviria</taxon>
        <taxon>Bamfordvirae</taxon>
        <taxon>Nucleocytoviricota</taxon>
        <taxon>Megaviricetes</taxon>
        <taxon>Imitervirales</taxon>
        <taxon>Mesomimiviridae</taxon>
        <taxon>Tethysvirus</taxon>
        <taxon>Tethysvirus raunefjordenense</taxon>
    </lineage>
</organism>
<evidence type="ECO:0000313" key="3">
    <source>
        <dbReference type="Proteomes" id="UP000203826"/>
    </source>
</evidence>
<keyword evidence="1" id="KW-0812">Transmembrane</keyword>
<reference evidence="2 3" key="1">
    <citation type="journal article" date="2015" name="Genome Announc.">
        <title>The 474-Kilobase-Pair Complete Genome Sequence of CeV-01B, a Virus Infecting Haptolina (Chrysochromulina) ericina (Prymnesiophyceae).</title>
        <authorList>
            <person name="Gallot-Lavallee L."/>
            <person name="Pagarete A."/>
            <person name="Legendre M."/>
            <person name="Santini S."/>
            <person name="Sandaa R.A."/>
            <person name="Himmelbauer H."/>
            <person name="Ogata H."/>
            <person name="Bratbak G."/>
            <person name="Claverie J.M."/>
        </authorList>
    </citation>
    <scope>NUCLEOTIDE SEQUENCE [LARGE SCALE GENOMIC DNA]</scope>
    <source>
        <strain evidence="2">CeV-01B</strain>
    </source>
</reference>
<keyword evidence="1" id="KW-1133">Transmembrane helix</keyword>
<name>A0A0N9R2X6_9VIRU</name>
<proteinExistence type="predicted"/>
<keyword evidence="3" id="KW-1185">Reference proteome</keyword>